<evidence type="ECO:0000313" key="2">
    <source>
        <dbReference type="EMBL" id="QIW80073.1"/>
    </source>
</evidence>
<sequence length="115" mass="12764">MNKDTKDIWNGFIIGSGSLILVGLLIFVEALAMSLIVYYGLNHVLTPLLIDTYNIQNAHVTLPHAFVIGVLLNVFVKGVKRSDQEKDENIFKKAGKSLLRSAFALIVLYVSTLFI</sequence>
<dbReference type="Proteomes" id="UP000501914">
    <property type="component" value="Chromosome"/>
</dbReference>
<protein>
    <submittedName>
        <fullName evidence="2">Uncharacterized protein</fullName>
    </submittedName>
</protein>
<keyword evidence="1" id="KW-0472">Membrane</keyword>
<keyword evidence="1" id="KW-1133">Transmembrane helix</keyword>
<reference evidence="2 3" key="1">
    <citation type="submission" date="2020-02" db="EMBL/GenBank/DDBJ databases">
        <title>Genome sequencing, annotation and comparative genomic analysis of Bacillus tequilensis EA-CB0015, an effective biological control agent against Pseudocercospora fijiensis in banana plants.</title>
        <authorList>
            <person name="Cuellar-Gaviria T.Z."/>
            <person name="Ju K.-S."/>
            <person name="Villegas-Escobar V."/>
        </authorList>
    </citation>
    <scope>NUCLEOTIDE SEQUENCE [LARGE SCALE GENOMIC DNA]</scope>
    <source>
        <strain evidence="2 3">EA-CB0015</strain>
    </source>
</reference>
<accession>A0A6H0WL96</accession>
<feature type="transmembrane region" description="Helical" evidence="1">
    <location>
        <begin position="12"/>
        <end position="38"/>
    </location>
</feature>
<dbReference type="EMBL" id="CP048852">
    <property type="protein sequence ID" value="QIW80073.1"/>
    <property type="molecule type" value="Genomic_DNA"/>
</dbReference>
<organism evidence="2 3">
    <name type="scientific">Bacillus tequilensis</name>
    <dbReference type="NCBI Taxonomy" id="227866"/>
    <lineage>
        <taxon>Bacteria</taxon>
        <taxon>Bacillati</taxon>
        <taxon>Bacillota</taxon>
        <taxon>Bacilli</taxon>
        <taxon>Bacillales</taxon>
        <taxon>Bacillaceae</taxon>
        <taxon>Bacillus</taxon>
    </lineage>
</organism>
<dbReference type="RefSeq" id="WP_167872522.1">
    <property type="nucleotide sequence ID" value="NZ_CP048852.1"/>
</dbReference>
<feature type="transmembrane region" description="Helical" evidence="1">
    <location>
        <begin position="58"/>
        <end position="76"/>
    </location>
</feature>
<gene>
    <name evidence="2" type="ORF">G4P54_09775</name>
</gene>
<evidence type="ECO:0000256" key="1">
    <source>
        <dbReference type="SAM" id="Phobius"/>
    </source>
</evidence>
<dbReference type="KEGG" id="bteq:G4P54_09775"/>
<keyword evidence="1" id="KW-0812">Transmembrane</keyword>
<name>A0A6H0WL96_9BACI</name>
<keyword evidence="3" id="KW-1185">Reference proteome</keyword>
<proteinExistence type="predicted"/>
<evidence type="ECO:0000313" key="3">
    <source>
        <dbReference type="Proteomes" id="UP000501914"/>
    </source>
</evidence>
<dbReference type="AlphaFoldDB" id="A0A6H0WL96"/>
<feature type="transmembrane region" description="Helical" evidence="1">
    <location>
        <begin position="97"/>
        <end position="114"/>
    </location>
</feature>